<keyword evidence="9 15" id="KW-0456">Lyase</keyword>
<feature type="active site" description="Proton donor; for catalytic activity" evidence="15">
    <location>
        <position position="83"/>
    </location>
</feature>
<protein>
    <recommendedName>
        <fullName evidence="15">S-adenosylmethionine decarboxylase proenzyme</fullName>
        <shortName evidence="15">AdoMetDC</shortName>
        <shortName evidence="15">SAMDC</shortName>
        <ecNumber evidence="15">4.1.1.50</ecNumber>
    </recommendedName>
    <component>
        <recommendedName>
            <fullName evidence="15">S-adenosylmethionine decarboxylase beta chain</fullName>
        </recommendedName>
    </component>
    <component>
        <recommendedName>
            <fullName evidence="15">S-adenosylmethionine decarboxylase alpha chain</fullName>
        </recommendedName>
    </component>
</protein>
<comment type="catalytic activity">
    <reaction evidence="12 15">
        <text>S-adenosyl-L-methionine + H(+) = S-adenosyl 3-(methylsulfanyl)propylamine + CO2</text>
        <dbReference type="Rhea" id="RHEA:15981"/>
        <dbReference type="ChEBI" id="CHEBI:15378"/>
        <dbReference type="ChEBI" id="CHEBI:16526"/>
        <dbReference type="ChEBI" id="CHEBI:57443"/>
        <dbReference type="ChEBI" id="CHEBI:59789"/>
        <dbReference type="EC" id="4.1.1.50"/>
    </reaction>
</comment>
<evidence type="ECO:0000256" key="9">
    <source>
        <dbReference type="ARBA" id="ARBA00023239"/>
    </source>
</evidence>
<gene>
    <name evidence="15" type="primary">speH</name>
    <name evidence="16" type="ORF">G3569_16160</name>
</gene>
<dbReference type="Gene3D" id="3.30.360.110">
    <property type="entry name" value="S-adenosylmethionine decarboxylase domain"/>
    <property type="match status" value="1"/>
</dbReference>
<keyword evidence="10 15" id="KW-0704">Schiff base</keyword>
<keyword evidence="11 15" id="KW-0670">Pyruvate</keyword>
<evidence type="ECO:0000256" key="1">
    <source>
        <dbReference type="ARBA" id="ARBA00004911"/>
    </source>
</evidence>
<feature type="modified residue" description="Pyruvic acid (Ser); by autocatalysis" evidence="15">
    <location>
        <position position="63"/>
    </location>
</feature>
<proteinExistence type="inferred from homology"/>
<evidence type="ECO:0000256" key="10">
    <source>
        <dbReference type="ARBA" id="ARBA00023270"/>
    </source>
</evidence>
<dbReference type="SUPFAM" id="SSF56276">
    <property type="entry name" value="S-adenosylmethionine decarboxylase"/>
    <property type="match status" value="1"/>
</dbReference>
<keyword evidence="8 15" id="KW-0865">Zymogen</keyword>
<dbReference type="GO" id="GO:0004014">
    <property type="term" value="F:adenosylmethionine decarboxylase activity"/>
    <property type="evidence" value="ECO:0007669"/>
    <property type="project" value="UniProtKB-UniRule"/>
</dbReference>
<feature type="active site" description="Proton acceptor; for processing activity" evidence="15">
    <location>
        <position position="68"/>
    </location>
</feature>
<dbReference type="NCBIfam" id="TIGR03330">
    <property type="entry name" value="SAM_DCase_Bsu"/>
    <property type="match status" value="1"/>
</dbReference>
<organism evidence="16 17">
    <name type="scientific">Fodinibius halophilus</name>
    <dbReference type="NCBI Taxonomy" id="1736908"/>
    <lineage>
        <taxon>Bacteria</taxon>
        <taxon>Pseudomonadati</taxon>
        <taxon>Balneolota</taxon>
        <taxon>Balneolia</taxon>
        <taxon>Balneolales</taxon>
        <taxon>Balneolaceae</taxon>
        <taxon>Fodinibius</taxon>
    </lineage>
</organism>
<dbReference type="EC" id="4.1.1.50" evidence="15"/>
<sequence>MEALGRHILVELYNCDNEKINDVAYIESSMLAATRASGATIISHNFHKFSPHGVSGVVVIAESHVSIHSWPEYNYAAIDIFTCGDTIDPMIIRDTLKKDFQAETISSREIKRGMIKPKAGKKLLHKPQQQILEK</sequence>
<dbReference type="GO" id="GO:0005829">
    <property type="term" value="C:cytosol"/>
    <property type="evidence" value="ECO:0007669"/>
    <property type="project" value="TreeGrafter"/>
</dbReference>
<comment type="pathway">
    <text evidence="1 15">Amine and polyamine biosynthesis; S-adenosylmethioninamine biosynthesis; S-adenosylmethioninamine from S-adenosyl-L-methionine: step 1/1.</text>
</comment>
<dbReference type="PANTHER" id="PTHR33866:SF2">
    <property type="entry name" value="S-ADENOSYLMETHIONINE DECARBOXYLASE PROENZYME"/>
    <property type="match status" value="1"/>
</dbReference>
<feature type="active site" description="Schiff-base intermediate with substrate; via pyruvic acid" evidence="15">
    <location>
        <position position="63"/>
    </location>
</feature>
<dbReference type="AlphaFoldDB" id="A0A6M1TGH6"/>
<keyword evidence="5 15" id="KW-0068">Autocatalytic cleavage</keyword>
<evidence type="ECO:0000256" key="15">
    <source>
        <dbReference type="HAMAP-Rule" id="MF_00464"/>
    </source>
</evidence>
<dbReference type="InterPro" id="IPR003826">
    <property type="entry name" value="AdoMetDC_fam_prok"/>
</dbReference>
<feature type="site" description="Cleavage (non-hydrolytic); by autolysis" evidence="15">
    <location>
        <begin position="62"/>
        <end position="63"/>
    </location>
</feature>
<evidence type="ECO:0000256" key="14">
    <source>
        <dbReference type="ARBA" id="ARBA00061583"/>
    </source>
</evidence>
<dbReference type="Gene3D" id="3.30.160.750">
    <property type="match status" value="1"/>
</dbReference>
<evidence type="ECO:0000256" key="8">
    <source>
        <dbReference type="ARBA" id="ARBA00023145"/>
    </source>
</evidence>
<dbReference type="InterPro" id="IPR042286">
    <property type="entry name" value="AdoMetDC_C"/>
</dbReference>
<comment type="similarity">
    <text evidence="14 15">Belongs to the prokaryotic AdoMetDC family. Type 1 subfamily.</text>
</comment>
<dbReference type="UniPathway" id="UPA00331">
    <property type="reaction ID" value="UER00451"/>
</dbReference>
<dbReference type="InterPro" id="IPR017716">
    <property type="entry name" value="S-AdoMet_deCOase_pro-enz"/>
</dbReference>
<dbReference type="InterPro" id="IPR016067">
    <property type="entry name" value="S-AdoMet_deCO2ase_core"/>
</dbReference>
<keyword evidence="4 15" id="KW-0210">Decarboxylase</keyword>
<comment type="cofactor">
    <cofactor evidence="15">
        <name>pyruvate</name>
        <dbReference type="ChEBI" id="CHEBI:15361"/>
    </cofactor>
    <text evidence="15">Binds 1 pyruvoyl group covalently per subunit.</text>
</comment>
<dbReference type="Proteomes" id="UP000479132">
    <property type="component" value="Unassembled WGS sequence"/>
</dbReference>
<comment type="caution">
    <text evidence="16">The sequence shown here is derived from an EMBL/GenBank/DDBJ whole genome shotgun (WGS) entry which is preliminary data.</text>
</comment>
<dbReference type="InterPro" id="IPR042284">
    <property type="entry name" value="AdoMetDC_N"/>
</dbReference>
<feature type="chain" id="PRO_5027187604" description="S-adenosylmethionine decarboxylase alpha chain" evidence="15">
    <location>
        <begin position="63"/>
        <end position="134"/>
    </location>
</feature>
<evidence type="ECO:0000256" key="11">
    <source>
        <dbReference type="ARBA" id="ARBA00023317"/>
    </source>
</evidence>
<reference evidence="16 17" key="1">
    <citation type="submission" date="2020-02" db="EMBL/GenBank/DDBJ databases">
        <title>Aliifodinibius halophilus 2W32, complete genome.</title>
        <authorList>
            <person name="Li Y."/>
            <person name="Wu S."/>
        </authorList>
    </citation>
    <scope>NUCLEOTIDE SEQUENCE [LARGE SCALE GENOMIC DNA]</scope>
    <source>
        <strain evidence="16 17">2W32</strain>
    </source>
</reference>
<evidence type="ECO:0000256" key="13">
    <source>
        <dbReference type="ARBA" id="ARBA00056215"/>
    </source>
</evidence>
<accession>A0A6M1TGH6</accession>
<evidence type="ECO:0000313" key="16">
    <source>
        <dbReference type="EMBL" id="NGP89894.1"/>
    </source>
</evidence>
<comment type="subunit">
    <text evidence="2 15">Heterotetramer of two alpha and two beta chains arranged as a dimer of alpha/beta heterodimers.</text>
</comment>
<evidence type="ECO:0000256" key="7">
    <source>
        <dbReference type="ARBA" id="ARBA00023115"/>
    </source>
</evidence>
<keyword evidence="3 15" id="KW-0949">S-adenosyl-L-methionine</keyword>
<dbReference type="PANTHER" id="PTHR33866">
    <property type="entry name" value="S-ADENOSYLMETHIONINE DECARBOXYLASE PROENZYME"/>
    <property type="match status" value="1"/>
</dbReference>
<comment type="PTM">
    <text evidence="15">Is synthesized initially as an inactive proenzyme. Formation of the active enzyme involves a self-maturation process in which the active site pyruvoyl group is generated from an internal serine residue via an autocatalytic post-translational modification. Two non-identical subunits are generated from the proenzyme in this reaction, and the pyruvate is formed at the N-terminus of the alpha chain, which is derived from the carboxyl end of the proenzyme. The post-translation cleavage follows an unusual pathway, termed non-hydrolytic serinolysis, in which the side chain hydroxyl group of the serine supplies its oxygen atom to form the C-terminus of the beta chain, while the remainder of the serine residue undergoes an oxidative deamination to produce ammonia and the pyruvoyl group blocking the N-terminus of the alpha chain.</text>
</comment>
<keyword evidence="7 15" id="KW-0620">Polyamine biosynthesis</keyword>
<dbReference type="RefSeq" id="WP_165271110.1">
    <property type="nucleotide sequence ID" value="NZ_JAALLS010000027.1"/>
</dbReference>
<dbReference type="EMBL" id="JAALLS010000027">
    <property type="protein sequence ID" value="NGP89894.1"/>
    <property type="molecule type" value="Genomic_DNA"/>
</dbReference>
<evidence type="ECO:0000256" key="4">
    <source>
        <dbReference type="ARBA" id="ARBA00022793"/>
    </source>
</evidence>
<comment type="function">
    <text evidence="13 15">Catalyzes the decarboxylation of S-adenosylmethionine to S-adenosylmethioninamine (dcAdoMet), the propylamine donor required for the synthesis of the polyamines spermine and spermidine from the diamine putrescine.</text>
</comment>
<keyword evidence="17" id="KW-1185">Reference proteome</keyword>
<dbReference type="GO" id="GO:0008295">
    <property type="term" value="P:spermidine biosynthetic process"/>
    <property type="evidence" value="ECO:0007669"/>
    <property type="project" value="UniProtKB-UniRule"/>
</dbReference>
<evidence type="ECO:0000256" key="2">
    <source>
        <dbReference type="ARBA" id="ARBA00011601"/>
    </source>
</evidence>
<evidence type="ECO:0000256" key="6">
    <source>
        <dbReference type="ARBA" id="ARBA00023066"/>
    </source>
</evidence>
<dbReference type="Pfam" id="PF02675">
    <property type="entry name" value="AdoMet_dc"/>
    <property type="match status" value="1"/>
</dbReference>
<evidence type="ECO:0000256" key="12">
    <source>
        <dbReference type="ARBA" id="ARBA00048112"/>
    </source>
</evidence>
<dbReference type="FunFam" id="3.30.360.110:FF:000001">
    <property type="entry name" value="S-adenosylmethionine decarboxylase proenzyme"/>
    <property type="match status" value="1"/>
</dbReference>
<keyword evidence="6 15" id="KW-0745">Spermidine biosynthesis</keyword>
<feature type="chain" id="PRO_5027187605" description="S-adenosylmethionine decarboxylase beta chain" evidence="15">
    <location>
        <begin position="1"/>
        <end position="62"/>
    </location>
</feature>
<evidence type="ECO:0000313" key="17">
    <source>
        <dbReference type="Proteomes" id="UP000479132"/>
    </source>
</evidence>
<dbReference type="HAMAP" id="MF_00464">
    <property type="entry name" value="AdoMetDC_1"/>
    <property type="match status" value="1"/>
</dbReference>
<name>A0A6M1TGH6_9BACT</name>
<evidence type="ECO:0000256" key="5">
    <source>
        <dbReference type="ARBA" id="ARBA00022813"/>
    </source>
</evidence>
<evidence type="ECO:0000256" key="3">
    <source>
        <dbReference type="ARBA" id="ARBA00022691"/>
    </source>
</evidence>